<accession>A0ABP0X812</accession>
<evidence type="ECO:0000256" key="1">
    <source>
        <dbReference type="ARBA" id="ARBA00022603"/>
    </source>
</evidence>
<evidence type="ECO:0000313" key="3">
    <source>
        <dbReference type="EMBL" id="CAK9273717.1"/>
    </source>
</evidence>
<sequence length="272" mass="30471">MPLRVVLSAVAGRNTLRRGVSPFGKNHLTTLSVKTTARRMLSFVPISAANQRTLTPPGTGRWRRAYPHFQIQKIRGKWQVGALAKWPARLVALPPRIASNSLAGVIAATFNTGLKLWEESVKYYKNSLIPPLAKGRYRNIMDMNSGLASFAAALANNSIWVMNTIAPDANENTLGVIYEHGLIGTYQNWCEAFSTYPRTYDLIHASGLFTKFELFKLKECKICGKKRTQHSEIPVVGCGSLKRGLCAERKRRQWLVDDRDSDGRDKIAVRKQ</sequence>
<keyword evidence="2" id="KW-0808">Transferase</keyword>
<dbReference type="EC" id="2.1.1.-" evidence="2"/>
<evidence type="ECO:0000313" key="4">
    <source>
        <dbReference type="Proteomes" id="UP001497444"/>
    </source>
</evidence>
<keyword evidence="2" id="KW-0735">Signal-anchor</keyword>
<keyword evidence="2" id="KW-0325">Glycoprotein</keyword>
<name>A0ABP0X812_9BRYO</name>
<dbReference type="Proteomes" id="UP001497444">
    <property type="component" value="Chromosome 5"/>
</dbReference>
<comment type="similarity">
    <text evidence="2">Belongs to the methyltransferase superfamily.</text>
</comment>
<proteinExistence type="inferred from homology"/>
<keyword evidence="2" id="KW-0812">Transmembrane</keyword>
<keyword evidence="4" id="KW-1185">Reference proteome</keyword>
<organism evidence="3 4">
    <name type="scientific">Sphagnum jensenii</name>
    <dbReference type="NCBI Taxonomy" id="128206"/>
    <lineage>
        <taxon>Eukaryota</taxon>
        <taxon>Viridiplantae</taxon>
        <taxon>Streptophyta</taxon>
        <taxon>Embryophyta</taxon>
        <taxon>Bryophyta</taxon>
        <taxon>Sphagnophytina</taxon>
        <taxon>Sphagnopsida</taxon>
        <taxon>Sphagnales</taxon>
        <taxon>Sphagnaceae</taxon>
        <taxon>Sphagnum</taxon>
    </lineage>
</organism>
<reference evidence="3" key="1">
    <citation type="submission" date="2024-02" db="EMBL/GenBank/DDBJ databases">
        <authorList>
            <consortium name="ELIXIR-Norway"/>
            <consortium name="Elixir Norway"/>
        </authorList>
    </citation>
    <scope>NUCLEOTIDE SEQUENCE</scope>
</reference>
<dbReference type="InterPro" id="IPR004159">
    <property type="entry name" value="Put_SAM_MeTrfase"/>
</dbReference>
<dbReference type="EMBL" id="OZ020100">
    <property type="protein sequence ID" value="CAK9273717.1"/>
    <property type="molecule type" value="Genomic_DNA"/>
</dbReference>
<comment type="subcellular location">
    <subcellularLocation>
        <location evidence="2">Membrane</location>
        <topology evidence="2">Single-pass type II membrane protein</topology>
    </subcellularLocation>
</comment>
<gene>
    <name evidence="3" type="ORF">CSSPJE1EN1_LOCUS19195</name>
</gene>
<keyword evidence="1 2" id="KW-0489">Methyltransferase</keyword>
<dbReference type="Pfam" id="PF03141">
    <property type="entry name" value="Methyltransf_29"/>
    <property type="match status" value="1"/>
</dbReference>
<protein>
    <recommendedName>
        <fullName evidence="2">Methyltransferase</fullName>
        <ecNumber evidence="2">2.1.1.-</ecNumber>
    </recommendedName>
</protein>
<evidence type="ECO:0000256" key="2">
    <source>
        <dbReference type="RuleBase" id="RU366043"/>
    </source>
</evidence>
<dbReference type="PANTHER" id="PTHR10108">
    <property type="entry name" value="SAM-DEPENDENT METHYLTRANSFERASE"/>
    <property type="match status" value="1"/>
</dbReference>
<dbReference type="PANTHER" id="PTHR10108:SF1058">
    <property type="entry name" value="METHYLTRANSFERASE PMT18-RELATED"/>
    <property type="match status" value="1"/>
</dbReference>